<dbReference type="PaxDb" id="2903-EOD04955"/>
<dbReference type="KEGG" id="ehx:EMIHUDRAFT_360039"/>
<proteinExistence type="predicted"/>
<evidence type="ECO:0008006" key="3">
    <source>
        <dbReference type="Google" id="ProtNLM"/>
    </source>
</evidence>
<reference evidence="1" key="2">
    <citation type="submission" date="2024-10" db="UniProtKB">
        <authorList>
            <consortium name="EnsemblProtists"/>
        </authorList>
    </citation>
    <scope>IDENTIFICATION</scope>
</reference>
<protein>
    <recommendedName>
        <fullName evidence="3">SGNH hydrolase-type esterase domain-containing protein</fullName>
    </recommendedName>
</protein>
<sequence length="199" mass="20227">MLQAALGEAFVVGSFSHGGRTAADGPAALRRTAEWRSVSCFRPDVVALMVGSNDAKPETWGPAMVFPRDGYVEALLSLARELLSLPSRPRLLLLVPPPAHAVDAAEAALLGVGYPRGSVGGANLDKGVISTLLPPLVGRAARVLASEGAPAQLVETAFGGCPANQSACCELLAGDGIHTSAAGSARLAEAVRARLVGVG</sequence>
<dbReference type="Proteomes" id="UP000013827">
    <property type="component" value="Unassembled WGS sequence"/>
</dbReference>
<evidence type="ECO:0000313" key="1">
    <source>
        <dbReference type="EnsemblProtists" id="EOD04955"/>
    </source>
</evidence>
<dbReference type="SUPFAM" id="SSF52266">
    <property type="entry name" value="SGNH hydrolase"/>
    <property type="match status" value="1"/>
</dbReference>
<dbReference type="EnsemblProtists" id="EOD04955">
    <property type="protein sequence ID" value="EOD04955"/>
    <property type="gene ID" value="EMIHUDRAFT_360039"/>
</dbReference>
<organism evidence="1 2">
    <name type="scientific">Emiliania huxleyi (strain CCMP1516)</name>
    <dbReference type="NCBI Taxonomy" id="280463"/>
    <lineage>
        <taxon>Eukaryota</taxon>
        <taxon>Haptista</taxon>
        <taxon>Haptophyta</taxon>
        <taxon>Prymnesiophyceae</taxon>
        <taxon>Isochrysidales</taxon>
        <taxon>Noelaerhabdaceae</taxon>
        <taxon>Emiliania</taxon>
    </lineage>
</organism>
<dbReference type="InterPro" id="IPR036514">
    <property type="entry name" value="SGNH_hydro_sf"/>
</dbReference>
<dbReference type="RefSeq" id="XP_005757384.1">
    <property type="nucleotide sequence ID" value="XM_005757327.1"/>
</dbReference>
<dbReference type="Gene3D" id="3.40.50.1110">
    <property type="entry name" value="SGNH hydrolase"/>
    <property type="match status" value="1"/>
</dbReference>
<dbReference type="HOGENOM" id="CLU_1374481_0_0_1"/>
<reference evidence="2" key="1">
    <citation type="journal article" date="2013" name="Nature">
        <title>Pan genome of the phytoplankton Emiliania underpins its global distribution.</title>
        <authorList>
            <person name="Read B.A."/>
            <person name="Kegel J."/>
            <person name="Klute M.J."/>
            <person name="Kuo A."/>
            <person name="Lefebvre S.C."/>
            <person name="Maumus F."/>
            <person name="Mayer C."/>
            <person name="Miller J."/>
            <person name="Monier A."/>
            <person name="Salamov A."/>
            <person name="Young J."/>
            <person name="Aguilar M."/>
            <person name="Claverie J.M."/>
            <person name="Frickenhaus S."/>
            <person name="Gonzalez K."/>
            <person name="Herman E.K."/>
            <person name="Lin Y.C."/>
            <person name="Napier J."/>
            <person name="Ogata H."/>
            <person name="Sarno A.F."/>
            <person name="Shmutz J."/>
            <person name="Schroeder D."/>
            <person name="de Vargas C."/>
            <person name="Verret F."/>
            <person name="von Dassow P."/>
            <person name="Valentin K."/>
            <person name="Van de Peer Y."/>
            <person name="Wheeler G."/>
            <person name="Dacks J.B."/>
            <person name="Delwiche C.F."/>
            <person name="Dyhrman S.T."/>
            <person name="Glockner G."/>
            <person name="John U."/>
            <person name="Richards T."/>
            <person name="Worden A.Z."/>
            <person name="Zhang X."/>
            <person name="Grigoriev I.V."/>
            <person name="Allen A.E."/>
            <person name="Bidle K."/>
            <person name="Borodovsky M."/>
            <person name="Bowler C."/>
            <person name="Brownlee C."/>
            <person name="Cock J.M."/>
            <person name="Elias M."/>
            <person name="Gladyshev V.N."/>
            <person name="Groth M."/>
            <person name="Guda C."/>
            <person name="Hadaegh A."/>
            <person name="Iglesias-Rodriguez M.D."/>
            <person name="Jenkins J."/>
            <person name="Jones B.M."/>
            <person name="Lawson T."/>
            <person name="Leese F."/>
            <person name="Lindquist E."/>
            <person name="Lobanov A."/>
            <person name="Lomsadze A."/>
            <person name="Malik S.B."/>
            <person name="Marsh M.E."/>
            <person name="Mackinder L."/>
            <person name="Mock T."/>
            <person name="Mueller-Roeber B."/>
            <person name="Pagarete A."/>
            <person name="Parker M."/>
            <person name="Probert I."/>
            <person name="Quesneville H."/>
            <person name="Raines C."/>
            <person name="Rensing S.A."/>
            <person name="Riano-Pachon D.M."/>
            <person name="Richier S."/>
            <person name="Rokitta S."/>
            <person name="Shiraiwa Y."/>
            <person name="Soanes D.M."/>
            <person name="van der Giezen M."/>
            <person name="Wahlund T.M."/>
            <person name="Williams B."/>
            <person name="Wilson W."/>
            <person name="Wolfe G."/>
            <person name="Wurch L.L."/>
        </authorList>
    </citation>
    <scope>NUCLEOTIDE SEQUENCE</scope>
</reference>
<dbReference type="OMA" id="LIRDERW"/>
<name>A0A0D3I120_EMIH1</name>
<dbReference type="GeneID" id="17251163"/>
<keyword evidence="2" id="KW-1185">Reference proteome</keyword>
<evidence type="ECO:0000313" key="2">
    <source>
        <dbReference type="Proteomes" id="UP000013827"/>
    </source>
</evidence>
<accession>A0A0D3I120</accession>
<dbReference type="AlphaFoldDB" id="A0A0D3I120"/>